<feature type="domain" description="YqbQ/XkdQ" evidence="1">
    <location>
        <begin position="23"/>
        <end position="320"/>
    </location>
</feature>
<dbReference type="SUPFAM" id="SSF69279">
    <property type="entry name" value="Phage tail proteins"/>
    <property type="match status" value="1"/>
</dbReference>
<dbReference type="RefSeq" id="WP_188891394.1">
    <property type="nucleotide sequence ID" value="NZ_BMHY01000010.1"/>
</dbReference>
<name>A0A917HJR0_9BACL</name>
<proteinExistence type="predicted"/>
<dbReference type="AlphaFoldDB" id="A0A917HJR0"/>
<protein>
    <recommendedName>
        <fullName evidence="1">YqbQ/XkdQ domain-containing protein</fullName>
    </recommendedName>
</protein>
<dbReference type="Pfam" id="PF24032">
    <property type="entry name" value="YQBQ"/>
    <property type="match status" value="1"/>
</dbReference>
<accession>A0A917HJR0</accession>
<evidence type="ECO:0000313" key="3">
    <source>
        <dbReference type="Proteomes" id="UP000600247"/>
    </source>
</evidence>
<dbReference type="Proteomes" id="UP000600247">
    <property type="component" value="Unassembled WGS sequence"/>
</dbReference>
<dbReference type="InterPro" id="IPR056937">
    <property type="entry name" value="YqbQ/XkdQ"/>
</dbReference>
<organism evidence="2 3">
    <name type="scientific">Paenibacillus radicis</name>
    <name type="common">ex Gao et al. 2016</name>
    <dbReference type="NCBI Taxonomy" id="1737354"/>
    <lineage>
        <taxon>Bacteria</taxon>
        <taxon>Bacillati</taxon>
        <taxon>Bacillota</taxon>
        <taxon>Bacilli</taxon>
        <taxon>Bacillales</taxon>
        <taxon>Paenibacillaceae</taxon>
        <taxon>Paenibacillus</taxon>
    </lineage>
</organism>
<gene>
    <name evidence="2" type="ORF">GCM10010918_43820</name>
</gene>
<dbReference type="EMBL" id="BMHY01000010">
    <property type="protein sequence ID" value="GGG81776.1"/>
    <property type="molecule type" value="Genomic_DNA"/>
</dbReference>
<evidence type="ECO:0000259" key="1">
    <source>
        <dbReference type="Pfam" id="PF24032"/>
    </source>
</evidence>
<evidence type="ECO:0000313" key="2">
    <source>
        <dbReference type="EMBL" id="GGG81776.1"/>
    </source>
</evidence>
<sequence length="322" mass="37139">MLEIILDNRNGKLWNITSIVPSMTYKTKRIGSPSSLDLTLLKGALFQHRDFTVNNGDVIRVRMDNVNVFYGYVFEKSFGRDESVSLKAYDQVRYLLINDHYSFTNETAGNIIKKIADDCGLKTGKIADTVYKIPTMLEDNKKLLDTMCKALDLTLINGHGNFMLFDDYGELTVRKLDDMKLDTVIGDWSLMYDFDYKSSIDSDTFNRVKIVKDNKEAGKREVYIVQDSANIARWGRLQYYQKADDNMNSAQINEQLDQLMKLKNREQRSLSIEALGDIRVRAGCYVPIVIEELQLKEYFLVEECTHKLDADTHTMNLELRVI</sequence>
<reference evidence="2 3" key="1">
    <citation type="journal article" date="2014" name="Int. J. Syst. Evol. Microbiol.">
        <title>Complete genome sequence of Corynebacterium casei LMG S-19264T (=DSM 44701T), isolated from a smear-ripened cheese.</title>
        <authorList>
            <consortium name="US DOE Joint Genome Institute (JGI-PGF)"/>
            <person name="Walter F."/>
            <person name="Albersmeier A."/>
            <person name="Kalinowski J."/>
            <person name="Ruckert C."/>
        </authorList>
    </citation>
    <scope>NUCLEOTIDE SEQUENCE [LARGE SCALE GENOMIC DNA]</scope>
    <source>
        <strain evidence="2 3">CGMCC 1.15286</strain>
    </source>
</reference>
<comment type="caution">
    <text evidence="2">The sequence shown here is derived from an EMBL/GenBank/DDBJ whole genome shotgun (WGS) entry which is preliminary data.</text>
</comment>
<keyword evidence="3" id="KW-1185">Reference proteome</keyword>